<feature type="region of interest" description="Disordered" evidence="2">
    <location>
        <begin position="1"/>
        <end position="32"/>
    </location>
</feature>
<dbReference type="Proteomes" id="UP001178508">
    <property type="component" value="Chromosome 3"/>
</dbReference>
<sequence>MLESIRKRWSQREMDTREQTRASGGLWNYPRSTYSKETQDLLRTMMQEAKLNNLQRKEIEKCLQNGKPLPLSSNPTSSAPPPQCKSCKPVKKLPGSQRKRSAEACRSGGSYVREQFRPGPTRDLEEEKRRLQTIFEHGKEKLTAASPPKVSARENVKEKDRIQEVLDEIEERRQFLADMTALGQARQFVHIINSEISQKVQELKLLEKELGSKTEIMLPEEREAFGSKMSDS</sequence>
<dbReference type="AlphaFoldDB" id="A0AAV1EY87"/>
<feature type="coiled-coil region" evidence="1">
    <location>
        <begin position="152"/>
        <end position="209"/>
    </location>
</feature>
<dbReference type="InterPro" id="IPR007914">
    <property type="entry name" value="UPF0193"/>
</dbReference>
<feature type="compositionally biased region" description="Basic and acidic residues" evidence="2">
    <location>
        <begin position="1"/>
        <end position="20"/>
    </location>
</feature>
<proteinExistence type="predicted"/>
<evidence type="ECO:0000256" key="1">
    <source>
        <dbReference type="SAM" id="Coils"/>
    </source>
</evidence>
<dbReference type="Pfam" id="PF05250">
    <property type="entry name" value="UPF0193"/>
    <property type="match status" value="1"/>
</dbReference>
<feature type="compositionally biased region" description="Basic and acidic residues" evidence="2">
    <location>
        <begin position="114"/>
        <end position="123"/>
    </location>
</feature>
<accession>A0AAV1EY87</accession>
<keyword evidence="1" id="KW-0175">Coiled coil</keyword>
<dbReference type="PANTHER" id="PTHR28348">
    <property type="entry name" value="UPF0193 PROTEIN EVG1"/>
    <property type="match status" value="1"/>
</dbReference>
<organism evidence="3 4">
    <name type="scientific">Xyrichtys novacula</name>
    <name type="common">Pearly razorfish</name>
    <name type="synonym">Hemipteronotus novacula</name>
    <dbReference type="NCBI Taxonomy" id="13765"/>
    <lineage>
        <taxon>Eukaryota</taxon>
        <taxon>Metazoa</taxon>
        <taxon>Chordata</taxon>
        <taxon>Craniata</taxon>
        <taxon>Vertebrata</taxon>
        <taxon>Euteleostomi</taxon>
        <taxon>Actinopterygii</taxon>
        <taxon>Neopterygii</taxon>
        <taxon>Teleostei</taxon>
        <taxon>Neoteleostei</taxon>
        <taxon>Acanthomorphata</taxon>
        <taxon>Eupercaria</taxon>
        <taxon>Labriformes</taxon>
        <taxon>Labridae</taxon>
        <taxon>Xyrichtys</taxon>
    </lineage>
</organism>
<gene>
    <name evidence="3" type="ORF">XNOV1_A004557</name>
</gene>
<reference evidence="3" key="1">
    <citation type="submission" date="2023-08" db="EMBL/GenBank/DDBJ databases">
        <authorList>
            <person name="Alioto T."/>
            <person name="Alioto T."/>
            <person name="Gomez Garrido J."/>
        </authorList>
    </citation>
    <scope>NUCLEOTIDE SEQUENCE</scope>
</reference>
<evidence type="ECO:0000313" key="3">
    <source>
        <dbReference type="EMBL" id="CAJ1053811.1"/>
    </source>
</evidence>
<feature type="region of interest" description="Disordered" evidence="2">
    <location>
        <begin position="65"/>
        <end position="123"/>
    </location>
</feature>
<keyword evidence="4" id="KW-1185">Reference proteome</keyword>
<dbReference type="PANTHER" id="PTHR28348:SF1">
    <property type="entry name" value="UPF0193 PROTEIN EVG1"/>
    <property type="match status" value="1"/>
</dbReference>
<evidence type="ECO:0000313" key="4">
    <source>
        <dbReference type="Proteomes" id="UP001178508"/>
    </source>
</evidence>
<dbReference type="EMBL" id="OY660866">
    <property type="protein sequence ID" value="CAJ1053811.1"/>
    <property type="molecule type" value="Genomic_DNA"/>
</dbReference>
<name>A0AAV1EY87_XYRNO</name>
<evidence type="ECO:0000256" key="2">
    <source>
        <dbReference type="SAM" id="MobiDB-lite"/>
    </source>
</evidence>
<protein>
    <submittedName>
        <fullName evidence="3">UPF0193 protein EVG1</fullName>
    </submittedName>
</protein>